<reference evidence="1 2" key="2">
    <citation type="journal article" date="2019" name="G3 (Bethesda)">
        <title>Hybrid Assembly of the Genome of the Entomopathogenic Nematode Steinernema carpocapsae Identifies the X-Chromosome.</title>
        <authorList>
            <person name="Serra L."/>
            <person name="Macchietto M."/>
            <person name="Macias-Munoz A."/>
            <person name="McGill C.J."/>
            <person name="Rodriguez I.M."/>
            <person name="Rodriguez B."/>
            <person name="Murad R."/>
            <person name="Mortazavi A."/>
        </authorList>
    </citation>
    <scope>NUCLEOTIDE SEQUENCE [LARGE SCALE GENOMIC DNA]</scope>
    <source>
        <strain evidence="1 2">ALL</strain>
    </source>
</reference>
<proteinExistence type="predicted"/>
<dbReference type="AlphaFoldDB" id="A0A4U5NV81"/>
<evidence type="ECO:0000313" key="2">
    <source>
        <dbReference type="Proteomes" id="UP000298663"/>
    </source>
</evidence>
<comment type="caution">
    <text evidence="1">The sequence shown here is derived from an EMBL/GenBank/DDBJ whole genome shotgun (WGS) entry which is preliminary data.</text>
</comment>
<dbReference type="EMBL" id="AZBU02000003">
    <property type="protein sequence ID" value="TKR87160.1"/>
    <property type="molecule type" value="Genomic_DNA"/>
</dbReference>
<gene>
    <name evidence="1" type="ORF">L596_011608</name>
</gene>
<evidence type="ECO:0000313" key="1">
    <source>
        <dbReference type="EMBL" id="TKR87160.1"/>
    </source>
</evidence>
<keyword evidence="2" id="KW-1185">Reference proteome</keyword>
<accession>A0A4U5NV81</accession>
<dbReference type="Proteomes" id="UP000298663">
    <property type="component" value="Unassembled WGS sequence"/>
</dbReference>
<reference evidence="1 2" key="1">
    <citation type="journal article" date="2015" name="Genome Biol.">
        <title>Comparative genomics of Steinernema reveals deeply conserved gene regulatory networks.</title>
        <authorList>
            <person name="Dillman A.R."/>
            <person name="Macchietto M."/>
            <person name="Porter C.F."/>
            <person name="Rogers A."/>
            <person name="Williams B."/>
            <person name="Antoshechkin I."/>
            <person name="Lee M.M."/>
            <person name="Goodwin Z."/>
            <person name="Lu X."/>
            <person name="Lewis E.E."/>
            <person name="Goodrich-Blair H."/>
            <person name="Stock S.P."/>
            <person name="Adams B.J."/>
            <person name="Sternberg P.W."/>
            <person name="Mortazavi A."/>
        </authorList>
    </citation>
    <scope>NUCLEOTIDE SEQUENCE [LARGE SCALE GENOMIC DNA]</scope>
    <source>
        <strain evidence="1 2">ALL</strain>
    </source>
</reference>
<name>A0A4U5NV81_STECR</name>
<protein>
    <submittedName>
        <fullName evidence="1">Uncharacterized protein</fullName>
    </submittedName>
</protein>
<sequence length="77" mass="8472">MPRTLPQNELFSTRFSSGGAALDITRPLEGLRVTRVLRDLCQRRSPEATGALGIEASITHFLLAHLAHTVQTEQTCL</sequence>
<organism evidence="1 2">
    <name type="scientific">Steinernema carpocapsae</name>
    <name type="common">Entomopathogenic nematode</name>
    <dbReference type="NCBI Taxonomy" id="34508"/>
    <lineage>
        <taxon>Eukaryota</taxon>
        <taxon>Metazoa</taxon>
        <taxon>Ecdysozoa</taxon>
        <taxon>Nematoda</taxon>
        <taxon>Chromadorea</taxon>
        <taxon>Rhabditida</taxon>
        <taxon>Tylenchina</taxon>
        <taxon>Panagrolaimomorpha</taxon>
        <taxon>Strongyloidoidea</taxon>
        <taxon>Steinernematidae</taxon>
        <taxon>Steinernema</taxon>
    </lineage>
</organism>